<gene>
    <name evidence="1" type="ORF">EDD73_1091</name>
</gene>
<evidence type="ECO:0000313" key="2">
    <source>
        <dbReference type="Proteomes" id="UP000294813"/>
    </source>
</evidence>
<dbReference type="EMBL" id="SLXT01000009">
    <property type="protein sequence ID" value="TCP64460.1"/>
    <property type="molecule type" value="Genomic_DNA"/>
</dbReference>
<proteinExistence type="predicted"/>
<dbReference type="Proteomes" id="UP000294813">
    <property type="component" value="Unassembled WGS sequence"/>
</dbReference>
<protein>
    <submittedName>
        <fullName evidence="1">Uncharacterized protein</fullName>
    </submittedName>
</protein>
<name>A0A4R2RKP0_9FIRM</name>
<organism evidence="1 2">
    <name type="scientific">Heliophilum fasciatum</name>
    <dbReference type="NCBI Taxonomy" id="35700"/>
    <lineage>
        <taxon>Bacteria</taxon>
        <taxon>Bacillati</taxon>
        <taxon>Bacillota</taxon>
        <taxon>Clostridia</taxon>
        <taxon>Eubacteriales</taxon>
        <taxon>Heliobacteriaceae</taxon>
        <taxon>Heliophilum</taxon>
    </lineage>
</organism>
<reference evidence="1 2" key="1">
    <citation type="submission" date="2019-03" db="EMBL/GenBank/DDBJ databases">
        <title>Genomic Encyclopedia of Type Strains, Phase IV (KMG-IV): sequencing the most valuable type-strain genomes for metagenomic binning, comparative biology and taxonomic classification.</title>
        <authorList>
            <person name="Goeker M."/>
        </authorList>
    </citation>
    <scope>NUCLEOTIDE SEQUENCE [LARGE SCALE GENOMIC DNA]</scope>
    <source>
        <strain evidence="1 2">DSM 11170</strain>
    </source>
</reference>
<accession>A0A4R2RKP0</accession>
<evidence type="ECO:0000313" key="1">
    <source>
        <dbReference type="EMBL" id="TCP64460.1"/>
    </source>
</evidence>
<comment type="caution">
    <text evidence="1">The sequence shown here is derived from an EMBL/GenBank/DDBJ whole genome shotgun (WGS) entry which is preliminary data.</text>
</comment>
<sequence>MQYPQNIFILHDNSNPCNQKLFSIGELIAAQLGYYLPITQKIFLNYLNESVQEPNGTKYGIR</sequence>
<dbReference type="AlphaFoldDB" id="A0A4R2RKP0"/>
<keyword evidence="2" id="KW-1185">Reference proteome</keyword>